<evidence type="ECO:0000313" key="13">
    <source>
        <dbReference type="Proteomes" id="UP000643525"/>
    </source>
</evidence>
<reference evidence="12 13" key="1">
    <citation type="submission" date="2020-10" db="EMBL/GenBank/DDBJ databases">
        <title>Sequencing the genomes of 1000 actinobacteria strains.</title>
        <authorList>
            <person name="Klenk H.-P."/>
        </authorList>
    </citation>
    <scope>NUCLEOTIDE SEQUENCE [LARGE SCALE GENOMIC DNA]</scope>
    <source>
        <strain evidence="12 13">DSM 15666</strain>
    </source>
</reference>
<dbReference type="InterPro" id="IPR036890">
    <property type="entry name" value="HATPase_C_sf"/>
</dbReference>
<dbReference type="EC" id="2.7.13.3" evidence="2"/>
<comment type="catalytic activity">
    <reaction evidence="1">
        <text>ATP + protein L-histidine = ADP + protein N-phospho-L-histidine.</text>
        <dbReference type="EC" id="2.7.13.3"/>
    </reaction>
</comment>
<dbReference type="Pfam" id="PF07730">
    <property type="entry name" value="HisKA_3"/>
    <property type="match status" value="1"/>
</dbReference>
<dbReference type="InterPro" id="IPR011712">
    <property type="entry name" value="Sig_transdc_His_kin_sub3_dim/P"/>
</dbReference>
<feature type="transmembrane region" description="Helical" evidence="10">
    <location>
        <begin position="12"/>
        <end position="35"/>
    </location>
</feature>
<keyword evidence="10" id="KW-0472">Membrane</keyword>
<evidence type="ECO:0000256" key="5">
    <source>
        <dbReference type="ARBA" id="ARBA00022741"/>
    </source>
</evidence>
<keyword evidence="5" id="KW-0547">Nucleotide-binding</keyword>
<accession>A0ABR9JDB4</accession>
<evidence type="ECO:0000256" key="3">
    <source>
        <dbReference type="ARBA" id="ARBA00022553"/>
    </source>
</evidence>
<evidence type="ECO:0000256" key="4">
    <source>
        <dbReference type="ARBA" id="ARBA00022679"/>
    </source>
</evidence>
<gene>
    <name evidence="12" type="ORF">H4W27_001044</name>
</gene>
<dbReference type="InterPro" id="IPR050482">
    <property type="entry name" value="Sensor_HK_TwoCompSys"/>
</dbReference>
<keyword evidence="10" id="KW-0812">Transmembrane</keyword>
<dbReference type="SUPFAM" id="SSF55874">
    <property type="entry name" value="ATPase domain of HSP90 chaperone/DNA topoisomerase II/histidine kinase"/>
    <property type="match status" value="1"/>
</dbReference>
<dbReference type="CDD" id="cd16917">
    <property type="entry name" value="HATPase_UhpB-NarQ-NarX-like"/>
    <property type="match status" value="1"/>
</dbReference>
<dbReference type="EMBL" id="JADBED010000001">
    <property type="protein sequence ID" value="MBE1523926.1"/>
    <property type="molecule type" value="Genomic_DNA"/>
</dbReference>
<dbReference type="RefSeq" id="WP_192595009.1">
    <property type="nucleotide sequence ID" value="NZ_BAAALJ010000006.1"/>
</dbReference>
<evidence type="ECO:0000256" key="2">
    <source>
        <dbReference type="ARBA" id="ARBA00012438"/>
    </source>
</evidence>
<evidence type="ECO:0000256" key="8">
    <source>
        <dbReference type="ARBA" id="ARBA00023012"/>
    </source>
</evidence>
<dbReference type="Proteomes" id="UP000643525">
    <property type="component" value="Unassembled WGS sequence"/>
</dbReference>
<proteinExistence type="predicted"/>
<evidence type="ECO:0000256" key="1">
    <source>
        <dbReference type="ARBA" id="ARBA00000085"/>
    </source>
</evidence>
<sequence>MENSLAHARPPITSRTWTIAPSLIVLAIIPLLFAVPEFTSSGPSVPLTVATLVVQAVLLLGSQRFPGTVLAAVAIGDCVLFALDHGNTSAGIAVLFAAYFARRLLSRRRAARRIIPWAVISVVIAASTGAPAEIAQFGGIPLAIARGFVLYGLGWVVAEIVIGRSQLIQALIERAEIAEREQELVAQQAVHQQRTMIARELHDIAAHHLTGIIVSAQAASALAQRDPQAQRGYLSAVQRDARSALENLRRTVGLLRGEEGAEALPAPSMADLPQVIREAAARGVPLQLREQGEPWPLGPVAGVVVIRGIQEAVANIAKHAPGADAVLTVDWEADRLSVEVQDDGAASPSSWPSLPASGYGLTGLSERLALVHGRLSAAPTATGWRTAFSIPREHTEAGAAADLRGTGDAAVPPGEAEPVGPAEPAQRTEAAHRAQTAAEGEPG</sequence>
<comment type="caution">
    <text evidence="12">The sequence shown here is derived from an EMBL/GenBank/DDBJ whole genome shotgun (WGS) entry which is preliminary data.</text>
</comment>
<keyword evidence="6 12" id="KW-0418">Kinase</keyword>
<protein>
    <recommendedName>
        <fullName evidence="2">histidine kinase</fullName>
        <ecNumber evidence="2">2.7.13.3</ecNumber>
    </recommendedName>
</protein>
<evidence type="ECO:0000256" key="7">
    <source>
        <dbReference type="ARBA" id="ARBA00022840"/>
    </source>
</evidence>
<keyword evidence="8" id="KW-0902">Two-component regulatory system</keyword>
<evidence type="ECO:0000259" key="11">
    <source>
        <dbReference type="Pfam" id="PF07730"/>
    </source>
</evidence>
<dbReference type="PANTHER" id="PTHR24421:SF10">
    <property type="entry name" value="NITRATE_NITRITE SENSOR PROTEIN NARQ"/>
    <property type="match status" value="1"/>
</dbReference>
<dbReference type="Gene3D" id="3.30.565.10">
    <property type="entry name" value="Histidine kinase-like ATPase, C-terminal domain"/>
    <property type="match status" value="1"/>
</dbReference>
<feature type="transmembrane region" description="Helical" evidence="10">
    <location>
        <begin position="117"/>
        <end position="137"/>
    </location>
</feature>
<evidence type="ECO:0000256" key="10">
    <source>
        <dbReference type="SAM" id="Phobius"/>
    </source>
</evidence>
<name>A0ABR9JDB4_9MICC</name>
<dbReference type="PANTHER" id="PTHR24421">
    <property type="entry name" value="NITRATE/NITRITE SENSOR PROTEIN NARX-RELATED"/>
    <property type="match status" value="1"/>
</dbReference>
<keyword evidence="10" id="KW-1133">Transmembrane helix</keyword>
<organism evidence="12 13">
    <name type="scientific">Nesterenkonia lutea</name>
    <dbReference type="NCBI Taxonomy" id="272919"/>
    <lineage>
        <taxon>Bacteria</taxon>
        <taxon>Bacillati</taxon>
        <taxon>Actinomycetota</taxon>
        <taxon>Actinomycetes</taxon>
        <taxon>Micrococcales</taxon>
        <taxon>Micrococcaceae</taxon>
        <taxon>Nesterenkonia</taxon>
    </lineage>
</organism>
<keyword evidence="13" id="KW-1185">Reference proteome</keyword>
<feature type="domain" description="Signal transduction histidine kinase subgroup 3 dimerisation and phosphoacceptor" evidence="11">
    <location>
        <begin position="194"/>
        <end position="257"/>
    </location>
</feature>
<keyword evidence="3" id="KW-0597">Phosphoprotein</keyword>
<evidence type="ECO:0000256" key="9">
    <source>
        <dbReference type="SAM" id="MobiDB-lite"/>
    </source>
</evidence>
<feature type="transmembrane region" description="Helical" evidence="10">
    <location>
        <begin position="89"/>
        <end position="105"/>
    </location>
</feature>
<keyword evidence="7" id="KW-0067">ATP-binding</keyword>
<feature type="region of interest" description="Disordered" evidence="9">
    <location>
        <begin position="402"/>
        <end position="443"/>
    </location>
</feature>
<keyword evidence="4" id="KW-0808">Transferase</keyword>
<feature type="compositionally biased region" description="Low complexity" evidence="9">
    <location>
        <begin position="409"/>
        <end position="425"/>
    </location>
</feature>
<dbReference type="GO" id="GO:0016301">
    <property type="term" value="F:kinase activity"/>
    <property type="evidence" value="ECO:0007669"/>
    <property type="project" value="UniProtKB-KW"/>
</dbReference>
<evidence type="ECO:0000313" key="12">
    <source>
        <dbReference type="EMBL" id="MBE1523926.1"/>
    </source>
</evidence>
<dbReference type="Gene3D" id="1.20.5.1930">
    <property type="match status" value="1"/>
</dbReference>
<evidence type="ECO:0000256" key="6">
    <source>
        <dbReference type="ARBA" id="ARBA00022777"/>
    </source>
</evidence>